<dbReference type="SUPFAM" id="SSF53448">
    <property type="entry name" value="Nucleotide-diphospho-sugar transferases"/>
    <property type="match status" value="1"/>
</dbReference>
<keyword evidence="5" id="KW-1185">Reference proteome</keyword>
<dbReference type="RefSeq" id="WP_147848424.1">
    <property type="nucleotide sequence ID" value="NZ_VDUZ01000020.1"/>
</dbReference>
<evidence type="ECO:0000259" key="3">
    <source>
        <dbReference type="Pfam" id="PF00483"/>
    </source>
</evidence>
<dbReference type="CDD" id="cd02523">
    <property type="entry name" value="PC_cytidylyltransferase"/>
    <property type="match status" value="1"/>
</dbReference>
<dbReference type="InterPro" id="IPR005835">
    <property type="entry name" value="NTP_transferase_dom"/>
</dbReference>
<gene>
    <name evidence="4" type="ORF">FHP25_18435</name>
</gene>
<dbReference type="OrthoDB" id="9814110at2"/>
<protein>
    <submittedName>
        <fullName evidence="4">Phosphocholine cytidylyltransferase family protein</fullName>
    </submittedName>
</protein>
<evidence type="ECO:0000256" key="1">
    <source>
        <dbReference type="ARBA" id="ARBA00022679"/>
    </source>
</evidence>
<proteinExistence type="predicted"/>
<dbReference type="Proteomes" id="UP000321638">
    <property type="component" value="Unassembled WGS sequence"/>
</dbReference>
<dbReference type="EMBL" id="VDUZ01000020">
    <property type="protein sequence ID" value="TXL74176.1"/>
    <property type="molecule type" value="Genomic_DNA"/>
</dbReference>
<dbReference type="InterPro" id="IPR029044">
    <property type="entry name" value="Nucleotide-diphossugar_trans"/>
</dbReference>
<dbReference type="GO" id="GO:0016779">
    <property type="term" value="F:nucleotidyltransferase activity"/>
    <property type="evidence" value="ECO:0007669"/>
    <property type="project" value="UniProtKB-KW"/>
</dbReference>
<comment type="caution">
    <text evidence="4">The sequence shown here is derived from an EMBL/GenBank/DDBJ whole genome shotgun (WGS) entry which is preliminary data.</text>
</comment>
<dbReference type="Pfam" id="PF00483">
    <property type="entry name" value="NTP_transferase"/>
    <property type="match status" value="1"/>
</dbReference>
<feature type="domain" description="Nucleotidyl transferase" evidence="3">
    <location>
        <begin position="2"/>
        <end position="119"/>
    </location>
</feature>
<keyword evidence="1 4" id="KW-0808">Transferase</keyword>
<accession>A0A5C8PK02</accession>
<dbReference type="Gene3D" id="3.90.550.10">
    <property type="entry name" value="Spore Coat Polysaccharide Biosynthesis Protein SpsA, Chain A"/>
    <property type="match status" value="1"/>
</dbReference>
<dbReference type="PANTHER" id="PTHR43584:SF8">
    <property type="entry name" value="N-ACETYLMURAMATE ALPHA-1-PHOSPHATE URIDYLYLTRANSFERASE"/>
    <property type="match status" value="1"/>
</dbReference>
<name>A0A5C8PK02_9HYPH</name>
<organism evidence="4 5">
    <name type="scientific">Vineibacter terrae</name>
    <dbReference type="NCBI Taxonomy" id="2586908"/>
    <lineage>
        <taxon>Bacteria</taxon>
        <taxon>Pseudomonadati</taxon>
        <taxon>Pseudomonadota</taxon>
        <taxon>Alphaproteobacteria</taxon>
        <taxon>Hyphomicrobiales</taxon>
        <taxon>Vineibacter</taxon>
    </lineage>
</organism>
<evidence type="ECO:0000313" key="5">
    <source>
        <dbReference type="Proteomes" id="UP000321638"/>
    </source>
</evidence>
<reference evidence="4 5" key="1">
    <citation type="submission" date="2019-06" db="EMBL/GenBank/DDBJ databases">
        <title>New taxonomy in bacterial strain CC-CFT640, isolated from vineyard.</title>
        <authorList>
            <person name="Lin S.-Y."/>
            <person name="Tsai C.-F."/>
            <person name="Young C.-C."/>
        </authorList>
    </citation>
    <scope>NUCLEOTIDE SEQUENCE [LARGE SCALE GENOMIC DNA]</scope>
    <source>
        <strain evidence="4 5">CC-CFT640</strain>
    </source>
</reference>
<dbReference type="PANTHER" id="PTHR43584">
    <property type="entry name" value="NUCLEOTIDYL TRANSFERASE"/>
    <property type="match status" value="1"/>
</dbReference>
<evidence type="ECO:0000256" key="2">
    <source>
        <dbReference type="ARBA" id="ARBA00022695"/>
    </source>
</evidence>
<keyword evidence="2 4" id="KW-0548">Nucleotidyltransferase</keyword>
<dbReference type="InterPro" id="IPR050065">
    <property type="entry name" value="GlmU-like"/>
</dbReference>
<dbReference type="AlphaFoldDB" id="A0A5C8PK02"/>
<evidence type="ECO:0000313" key="4">
    <source>
        <dbReference type="EMBL" id="TXL74176.1"/>
    </source>
</evidence>
<sequence>MKAILLSAGQGSRLAPLTADRPKCLLPVGSKTLIDWQLETLKACGIVDVAVVIGFQSEMMEAHLARHDAPDFRVRPLFNPFYKVADNLGSCWMARAEMAGDFLIVNGDTLFEAAIPRKVLASPPAPITITIDRKPAYDEDDMKIVEEDGTLKAVGKRLPLQTVNGESIGMLLFRGDGPRLFVDMVEAMMRTPDGAKVWYLQAIDRLARTGVVRTCLIHGLQWGEVDFPPDLDRARAMVVAWG</sequence>